<evidence type="ECO:0000256" key="1">
    <source>
        <dbReference type="ARBA" id="ARBA00004496"/>
    </source>
</evidence>
<dbReference type="CDD" id="cd00671">
    <property type="entry name" value="ArgRS_core"/>
    <property type="match status" value="1"/>
</dbReference>
<dbReference type="Proteomes" id="UP000886819">
    <property type="component" value="Unassembled WGS sequence"/>
</dbReference>
<dbReference type="EC" id="6.1.1.19" evidence="11"/>
<dbReference type="FunFam" id="3.40.50.620:FF:000116">
    <property type="entry name" value="Arginine--tRNA ligase"/>
    <property type="match status" value="1"/>
</dbReference>
<keyword evidence="7 11" id="KW-0067">ATP-binding</keyword>
<dbReference type="Gene3D" id="3.30.1360.70">
    <property type="entry name" value="Arginyl tRNA synthetase N-terminal domain"/>
    <property type="match status" value="1"/>
</dbReference>
<dbReference type="Gene3D" id="1.10.730.10">
    <property type="entry name" value="Isoleucyl-tRNA Synthetase, Domain 1"/>
    <property type="match status" value="1"/>
</dbReference>
<evidence type="ECO:0000256" key="8">
    <source>
        <dbReference type="ARBA" id="ARBA00022917"/>
    </source>
</evidence>
<dbReference type="GO" id="GO:0004814">
    <property type="term" value="F:arginine-tRNA ligase activity"/>
    <property type="evidence" value="ECO:0007669"/>
    <property type="project" value="UniProtKB-UniRule"/>
</dbReference>
<reference evidence="15" key="2">
    <citation type="journal article" date="2021" name="PeerJ">
        <title>Extensive microbial diversity within the chicken gut microbiome revealed by metagenomics and culture.</title>
        <authorList>
            <person name="Gilroy R."/>
            <person name="Ravi A."/>
            <person name="Getino M."/>
            <person name="Pursley I."/>
            <person name="Horton D.L."/>
            <person name="Alikhan N.F."/>
            <person name="Baker D."/>
            <person name="Gharbi K."/>
            <person name="Hall N."/>
            <person name="Watson M."/>
            <person name="Adriaenssens E.M."/>
            <person name="Foster-Nyarko E."/>
            <person name="Jarju S."/>
            <person name="Secka A."/>
            <person name="Antonio M."/>
            <person name="Oren A."/>
            <person name="Chaudhuri R.R."/>
            <person name="La Ragione R."/>
            <person name="Hildebrand F."/>
            <person name="Pallen M.J."/>
        </authorList>
    </citation>
    <scope>NUCLEOTIDE SEQUENCE</scope>
    <source>
        <strain evidence="15">ChiHile30-977</strain>
    </source>
</reference>
<comment type="subcellular location">
    <subcellularLocation>
        <location evidence="1 11">Cytoplasm</location>
    </subcellularLocation>
</comment>
<dbReference type="GO" id="GO:0005737">
    <property type="term" value="C:cytoplasm"/>
    <property type="evidence" value="ECO:0007669"/>
    <property type="project" value="UniProtKB-SubCell"/>
</dbReference>
<evidence type="ECO:0000256" key="2">
    <source>
        <dbReference type="ARBA" id="ARBA00005594"/>
    </source>
</evidence>
<comment type="catalytic activity">
    <reaction evidence="10 11">
        <text>tRNA(Arg) + L-arginine + ATP = L-arginyl-tRNA(Arg) + AMP + diphosphate</text>
        <dbReference type="Rhea" id="RHEA:20301"/>
        <dbReference type="Rhea" id="RHEA-COMP:9658"/>
        <dbReference type="Rhea" id="RHEA-COMP:9673"/>
        <dbReference type="ChEBI" id="CHEBI:30616"/>
        <dbReference type="ChEBI" id="CHEBI:32682"/>
        <dbReference type="ChEBI" id="CHEBI:33019"/>
        <dbReference type="ChEBI" id="CHEBI:78442"/>
        <dbReference type="ChEBI" id="CHEBI:78513"/>
        <dbReference type="ChEBI" id="CHEBI:456215"/>
        <dbReference type="EC" id="6.1.1.19"/>
    </reaction>
</comment>
<dbReference type="PANTHER" id="PTHR11956:SF5">
    <property type="entry name" value="ARGININE--TRNA LIGASE, CYTOPLASMIC"/>
    <property type="match status" value="1"/>
</dbReference>
<keyword evidence="4 11" id="KW-0963">Cytoplasm</keyword>
<evidence type="ECO:0000256" key="7">
    <source>
        <dbReference type="ARBA" id="ARBA00022840"/>
    </source>
</evidence>
<comment type="caution">
    <text evidence="15">The sequence shown here is derived from an EMBL/GenBank/DDBJ whole genome shotgun (WGS) entry which is preliminary data.</text>
</comment>
<dbReference type="EMBL" id="DVFI01000033">
    <property type="protein sequence ID" value="HIQ62442.1"/>
    <property type="molecule type" value="Genomic_DNA"/>
</dbReference>
<name>A0A9D0YUZ0_9FIRM</name>
<dbReference type="Gene3D" id="3.40.50.620">
    <property type="entry name" value="HUPs"/>
    <property type="match status" value="1"/>
</dbReference>
<evidence type="ECO:0000256" key="11">
    <source>
        <dbReference type="HAMAP-Rule" id="MF_00123"/>
    </source>
</evidence>
<evidence type="ECO:0000256" key="3">
    <source>
        <dbReference type="ARBA" id="ARBA00011245"/>
    </source>
</evidence>
<gene>
    <name evidence="11 15" type="primary">argS</name>
    <name evidence="15" type="ORF">IAA66_02505</name>
</gene>
<dbReference type="InterPro" id="IPR008909">
    <property type="entry name" value="DALR_anticod-bd"/>
</dbReference>
<feature type="domain" description="DALR anticodon binding" evidence="13">
    <location>
        <begin position="454"/>
        <end position="571"/>
    </location>
</feature>
<dbReference type="SUPFAM" id="SSF55190">
    <property type="entry name" value="Arginyl-tRNA synthetase (ArgRS), N-terminal 'additional' domain"/>
    <property type="match status" value="1"/>
</dbReference>
<dbReference type="PANTHER" id="PTHR11956">
    <property type="entry name" value="ARGINYL-TRNA SYNTHETASE"/>
    <property type="match status" value="1"/>
</dbReference>
<keyword evidence="8 11" id="KW-0648">Protein biosynthesis</keyword>
<dbReference type="FunFam" id="1.10.730.10:FF:000006">
    <property type="entry name" value="Arginyl-tRNA synthetase 2, mitochondrial"/>
    <property type="match status" value="1"/>
</dbReference>
<comment type="similarity">
    <text evidence="2 11 12">Belongs to the class-I aminoacyl-tRNA synthetase family.</text>
</comment>
<dbReference type="InterPro" id="IPR036695">
    <property type="entry name" value="Arg-tRNA-synth_N_sf"/>
</dbReference>
<dbReference type="CDD" id="cd07956">
    <property type="entry name" value="Anticodon_Ia_Arg"/>
    <property type="match status" value="1"/>
</dbReference>
<dbReference type="AlphaFoldDB" id="A0A9D0YUZ0"/>
<dbReference type="GO" id="GO:0006420">
    <property type="term" value="P:arginyl-tRNA aminoacylation"/>
    <property type="evidence" value="ECO:0007669"/>
    <property type="project" value="UniProtKB-UniRule"/>
</dbReference>
<dbReference type="SMART" id="SM01016">
    <property type="entry name" value="Arg_tRNA_synt_N"/>
    <property type="match status" value="1"/>
</dbReference>
<dbReference type="HAMAP" id="MF_00123">
    <property type="entry name" value="Arg_tRNA_synth"/>
    <property type="match status" value="1"/>
</dbReference>
<dbReference type="Pfam" id="PF05746">
    <property type="entry name" value="DALR_1"/>
    <property type="match status" value="1"/>
</dbReference>
<sequence>MEAKKRIAALIKRAMHQAFPDAQDLPDAAQIAGLMEIPPDPTMGDYAFPCFRLAKPLRKAPPIIAQALCAAIDEPRTAQAQVAGGYLNFRLNRENFARQTLEAITPRYGASEEGAGKTICLDYSSINIAKRFHIGHLSTTMIGHSLKRIYDFLGYRTVGINHLGDWGTQFGKMICAYRRWGSREEVEQGGVDAMTALYVRFHQEAEKDPALEDEGRAWFKKIEEGDEEALAIFNWFKEVTLQDARRVYAKLGVEFDAYQGESFYNDKMDRVIRELREKHLLVESEGAQVVDLSEENMPPCLILKRDGATLYATRDLAAALYRKDTYHFHKCLYVVAYQQDLHFRQWFKVLEKMGYPWAKDLVHVAFGMVSYEGQSLSTRKGRMIYLDELLDRAVEKALAIIEEKSPNLEDKQRVAQQVGIGAVVYATLSNNRIKDIDFWWDRALNFDGETGPYVQYAHARCCSLLRRAAEAGGNAAQPRFDALCDDEAQEVLRLLSRFGEVVHEAAERYEPSMITRHVTQIAQAYNKFYYEHRILDEDAGASAARVRLTEATRDVIRTGLWLIGLEAPERM</sequence>
<keyword evidence="9 11" id="KW-0030">Aminoacyl-tRNA synthetase</keyword>
<organism evidence="15 16">
    <name type="scientific">Candidatus Avichristensenella intestinipullorum</name>
    <dbReference type="NCBI Taxonomy" id="2840693"/>
    <lineage>
        <taxon>Bacteria</taxon>
        <taxon>Bacillati</taxon>
        <taxon>Bacillota</taxon>
        <taxon>Clostridia</taxon>
        <taxon>Candidatus Avichristensenella</taxon>
    </lineage>
</organism>
<feature type="domain" description="Arginyl tRNA synthetase N-terminal" evidence="14">
    <location>
        <begin position="5"/>
        <end position="91"/>
    </location>
</feature>
<evidence type="ECO:0000259" key="13">
    <source>
        <dbReference type="SMART" id="SM00836"/>
    </source>
</evidence>
<dbReference type="NCBIfam" id="TIGR00456">
    <property type="entry name" value="argS"/>
    <property type="match status" value="1"/>
</dbReference>
<dbReference type="Pfam" id="PF03485">
    <property type="entry name" value="Arg_tRNA_synt_N"/>
    <property type="match status" value="1"/>
</dbReference>
<dbReference type="InterPro" id="IPR005148">
    <property type="entry name" value="Arg-tRNA-synth_N"/>
</dbReference>
<evidence type="ECO:0000313" key="15">
    <source>
        <dbReference type="EMBL" id="HIQ62442.1"/>
    </source>
</evidence>
<dbReference type="InterPro" id="IPR014729">
    <property type="entry name" value="Rossmann-like_a/b/a_fold"/>
</dbReference>
<keyword evidence="5 11" id="KW-0436">Ligase</keyword>
<protein>
    <recommendedName>
        <fullName evidence="11">Arginine--tRNA ligase</fullName>
        <ecNumber evidence="11">6.1.1.19</ecNumber>
    </recommendedName>
    <alternativeName>
        <fullName evidence="11">Arginyl-tRNA synthetase</fullName>
        <shortName evidence="11">ArgRS</shortName>
    </alternativeName>
</protein>
<comment type="subunit">
    <text evidence="3 11">Monomer.</text>
</comment>
<dbReference type="InterPro" id="IPR035684">
    <property type="entry name" value="ArgRS_core"/>
</dbReference>
<dbReference type="SUPFAM" id="SSF52374">
    <property type="entry name" value="Nucleotidylyl transferase"/>
    <property type="match status" value="1"/>
</dbReference>
<evidence type="ECO:0000256" key="5">
    <source>
        <dbReference type="ARBA" id="ARBA00022598"/>
    </source>
</evidence>
<evidence type="ECO:0000256" key="10">
    <source>
        <dbReference type="ARBA" id="ARBA00049339"/>
    </source>
</evidence>
<evidence type="ECO:0000256" key="9">
    <source>
        <dbReference type="ARBA" id="ARBA00023146"/>
    </source>
</evidence>
<dbReference type="SUPFAM" id="SSF47323">
    <property type="entry name" value="Anticodon-binding domain of a subclass of class I aminoacyl-tRNA synthetases"/>
    <property type="match status" value="1"/>
</dbReference>
<dbReference type="PRINTS" id="PR01038">
    <property type="entry name" value="TRNASYNTHARG"/>
</dbReference>
<dbReference type="GO" id="GO:0005524">
    <property type="term" value="F:ATP binding"/>
    <property type="evidence" value="ECO:0007669"/>
    <property type="project" value="UniProtKB-UniRule"/>
</dbReference>
<evidence type="ECO:0000313" key="16">
    <source>
        <dbReference type="Proteomes" id="UP000886819"/>
    </source>
</evidence>
<dbReference type="InterPro" id="IPR009080">
    <property type="entry name" value="tRNAsynth_Ia_anticodon-bd"/>
</dbReference>
<comment type="caution">
    <text evidence="11">Lacks conserved residue(s) required for the propagation of feature annotation.</text>
</comment>
<evidence type="ECO:0000256" key="6">
    <source>
        <dbReference type="ARBA" id="ARBA00022741"/>
    </source>
</evidence>
<reference evidence="15" key="1">
    <citation type="submission" date="2020-10" db="EMBL/GenBank/DDBJ databases">
        <authorList>
            <person name="Gilroy R."/>
        </authorList>
    </citation>
    <scope>NUCLEOTIDE SEQUENCE</scope>
    <source>
        <strain evidence="15">ChiHile30-977</strain>
    </source>
</reference>
<proteinExistence type="inferred from homology"/>
<dbReference type="SMART" id="SM00836">
    <property type="entry name" value="DALR_1"/>
    <property type="match status" value="1"/>
</dbReference>
<evidence type="ECO:0000259" key="14">
    <source>
        <dbReference type="SMART" id="SM01016"/>
    </source>
</evidence>
<dbReference type="InterPro" id="IPR001278">
    <property type="entry name" value="Arg-tRNA-ligase"/>
</dbReference>
<dbReference type="Pfam" id="PF00750">
    <property type="entry name" value="tRNA-synt_1d"/>
    <property type="match status" value="1"/>
</dbReference>
<evidence type="ECO:0000256" key="4">
    <source>
        <dbReference type="ARBA" id="ARBA00022490"/>
    </source>
</evidence>
<keyword evidence="6 11" id="KW-0547">Nucleotide-binding</keyword>
<evidence type="ECO:0000256" key="12">
    <source>
        <dbReference type="RuleBase" id="RU363038"/>
    </source>
</evidence>
<accession>A0A9D0YUZ0</accession>